<dbReference type="PROSITE" id="PS51746">
    <property type="entry name" value="PPM_2"/>
    <property type="match status" value="1"/>
</dbReference>
<keyword evidence="16" id="KW-1185">Reference proteome</keyword>
<dbReference type="Proteomes" id="UP000015106">
    <property type="component" value="Chromosome 4"/>
</dbReference>
<dbReference type="Gramene" id="TuG1812G0400002396.01.T02">
    <property type="protein sequence ID" value="TuG1812G0400002396.01.T02"/>
    <property type="gene ID" value="TuG1812G0400002396.01"/>
</dbReference>
<reference evidence="15" key="2">
    <citation type="submission" date="2018-03" db="EMBL/GenBank/DDBJ databases">
        <title>The Triticum urartu genome reveals the dynamic nature of wheat genome evolution.</title>
        <authorList>
            <person name="Ling H."/>
            <person name="Ma B."/>
            <person name="Shi X."/>
            <person name="Liu H."/>
            <person name="Dong L."/>
            <person name="Sun H."/>
            <person name="Cao Y."/>
            <person name="Gao Q."/>
            <person name="Zheng S."/>
            <person name="Li Y."/>
            <person name="Yu Y."/>
            <person name="Du H."/>
            <person name="Qi M."/>
            <person name="Li Y."/>
            <person name="Yu H."/>
            <person name="Cui Y."/>
            <person name="Wang N."/>
            <person name="Chen C."/>
            <person name="Wu H."/>
            <person name="Zhao Y."/>
            <person name="Zhang J."/>
            <person name="Li Y."/>
            <person name="Zhou W."/>
            <person name="Zhang B."/>
            <person name="Hu W."/>
            <person name="Eijk M."/>
            <person name="Tang J."/>
            <person name="Witsenboer H."/>
            <person name="Zhao S."/>
            <person name="Li Z."/>
            <person name="Zhang A."/>
            <person name="Wang D."/>
            <person name="Liang C."/>
        </authorList>
    </citation>
    <scope>NUCLEOTIDE SEQUENCE [LARGE SCALE GENOMIC DNA]</scope>
    <source>
        <strain evidence="15">cv. G1812</strain>
    </source>
</reference>
<reference evidence="15" key="3">
    <citation type="submission" date="2022-06" db="UniProtKB">
        <authorList>
            <consortium name="EnsemblPlants"/>
        </authorList>
    </citation>
    <scope>IDENTIFICATION</scope>
</reference>
<protein>
    <recommendedName>
        <fullName evidence="4">protein-serine/threonine phosphatase</fullName>
        <ecNumber evidence="4">3.1.3.16</ecNumber>
    </recommendedName>
</protein>
<evidence type="ECO:0000256" key="11">
    <source>
        <dbReference type="ARBA" id="ARBA00048336"/>
    </source>
</evidence>
<evidence type="ECO:0000256" key="9">
    <source>
        <dbReference type="ARBA" id="ARBA00023211"/>
    </source>
</evidence>
<feature type="domain" description="PPM-type phosphatase" evidence="14">
    <location>
        <begin position="125"/>
        <end position="292"/>
    </location>
</feature>
<dbReference type="Pfam" id="PF00481">
    <property type="entry name" value="PP2C"/>
    <property type="match status" value="1"/>
</dbReference>
<dbReference type="PANTHER" id="PTHR13832:SF853">
    <property type="entry name" value="PROTEIN PHOSPHATASE 2C 2-RELATED"/>
    <property type="match status" value="1"/>
</dbReference>
<evidence type="ECO:0000313" key="16">
    <source>
        <dbReference type="Proteomes" id="UP000015106"/>
    </source>
</evidence>
<evidence type="ECO:0000256" key="8">
    <source>
        <dbReference type="ARBA" id="ARBA00022912"/>
    </source>
</evidence>
<dbReference type="GO" id="GO:0004722">
    <property type="term" value="F:protein serine/threonine phosphatase activity"/>
    <property type="evidence" value="ECO:0007669"/>
    <property type="project" value="UniProtKB-EC"/>
</dbReference>
<name>A0A8R7U9L6_TRIUA</name>
<organism evidence="15 16">
    <name type="scientific">Triticum urartu</name>
    <name type="common">Red wild einkorn</name>
    <name type="synonym">Crithodium urartu</name>
    <dbReference type="NCBI Taxonomy" id="4572"/>
    <lineage>
        <taxon>Eukaryota</taxon>
        <taxon>Viridiplantae</taxon>
        <taxon>Streptophyta</taxon>
        <taxon>Embryophyta</taxon>
        <taxon>Tracheophyta</taxon>
        <taxon>Spermatophyta</taxon>
        <taxon>Magnoliopsida</taxon>
        <taxon>Liliopsida</taxon>
        <taxon>Poales</taxon>
        <taxon>Poaceae</taxon>
        <taxon>BOP clade</taxon>
        <taxon>Pooideae</taxon>
        <taxon>Triticodae</taxon>
        <taxon>Triticeae</taxon>
        <taxon>Triticinae</taxon>
        <taxon>Triticum</taxon>
    </lineage>
</organism>
<comment type="cofactor">
    <cofactor evidence="1">
        <name>Mn(2+)</name>
        <dbReference type="ChEBI" id="CHEBI:29035"/>
    </cofactor>
</comment>
<evidence type="ECO:0000259" key="14">
    <source>
        <dbReference type="PROSITE" id="PS51746"/>
    </source>
</evidence>
<dbReference type="InterPro" id="IPR000222">
    <property type="entry name" value="PP2C_BS"/>
</dbReference>
<keyword evidence="8 12" id="KW-0904">Protein phosphatase</keyword>
<evidence type="ECO:0000256" key="10">
    <source>
        <dbReference type="ARBA" id="ARBA00047761"/>
    </source>
</evidence>
<evidence type="ECO:0000256" key="12">
    <source>
        <dbReference type="RuleBase" id="RU003465"/>
    </source>
</evidence>
<dbReference type="SMART" id="SM00332">
    <property type="entry name" value="PP2Cc"/>
    <property type="match status" value="1"/>
</dbReference>
<sequence length="292" mass="30570">MSCSVAIPSSPVFSPSRRPLSCKAASASASPESVSVSVSSPAPSTAGSPLRPFGLLRAQIREEASPSPKTSSAAPSAAAGSMLKRRRPAPLMVPVDGAAAAAAAAAAVAAVESDPSNEVEEEGDEFAAYCRRGRGRRRVEMEDRHVAQVALGGDPQVALFAVFDGHGGKNAAEFAAQNMPKFMAEEVRKVDGGDSDKIEGAVKKCYLKTDEEFLKREESGGACCVTALLQKGGLTVSNTGDCRAVLSRAGTAEALTSDHRASREDERERIENLVSRSCMLRMCLIICVTIVV</sequence>
<evidence type="ECO:0000256" key="6">
    <source>
        <dbReference type="ARBA" id="ARBA00022801"/>
    </source>
</evidence>
<gene>
    <name evidence="15" type="primary">LOC125552079</name>
</gene>
<dbReference type="AlphaFoldDB" id="A0A8R7U9L6"/>
<dbReference type="EnsemblPlants" id="TuG1812G0400002396.01.T02">
    <property type="protein sequence ID" value="TuG1812G0400002396.01.T02"/>
    <property type="gene ID" value="TuG1812G0400002396.01"/>
</dbReference>
<dbReference type="InterPro" id="IPR015655">
    <property type="entry name" value="PP2C"/>
</dbReference>
<comment type="catalytic activity">
    <reaction evidence="11">
        <text>O-phospho-L-threonyl-[protein] + H2O = L-threonyl-[protein] + phosphate</text>
        <dbReference type="Rhea" id="RHEA:47004"/>
        <dbReference type="Rhea" id="RHEA-COMP:11060"/>
        <dbReference type="Rhea" id="RHEA-COMP:11605"/>
        <dbReference type="ChEBI" id="CHEBI:15377"/>
        <dbReference type="ChEBI" id="CHEBI:30013"/>
        <dbReference type="ChEBI" id="CHEBI:43474"/>
        <dbReference type="ChEBI" id="CHEBI:61977"/>
        <dbReference type="EC" id="3.1.3.16"/>
    </reaction>
</comment>
<feature type="compositionally biased region" description="Low complexity" evidence="13">
    <location>
        <begin position="65"/>
        <end position="81"/>
    </location>
</feature>
<feature type="region of interest" description="Disordered" evidence="13">
    <location>
        <begin position="1"/>
        <end position="82"/>
    </location>
</feature>
<dbReference type="InterPro" id="IPR036457">
    <property type="entry name" value="PPM-type-like_dom_sf"/>
</dbReference>
<evidence type="ECO:0000256" key="7">
    <source>
        <dbReference type="ARBA" id="ARBA00022842"/>
    </source>
</evidence>
<dbReference type="Gene3D" id="3.60.40.10">
    <property type="entry name" value="PPM-type phosphatase domain"/>
    <property type="match status" value="1"/>
</dbReference>
<evidence type="ECO:0000256" key="2">
    <source>
        <dbReference type="ARBA" id="ARBA00001946"/>
    </source>
</evidence>
<reference evidence="16" key="1">
    <citation type="journal article" date="2013" name="Nature">
        <title>Draft genome of the wheat A-genome progenitor Triticum urartu.</title>
        <authorList>
            <person name="Ling H.Q."/>
            <person name="Zhao S."/>
            <person name="Liu D."/>
            <person name="Wang J."/>
            <person name="Sun H."/>
            <person name="Zhang C."/>
            <person name="Fan H."/>
            <person name="Li D."/>
            <person name="Dong L."/>
            <person name="Tao Y."/>
            <person name="Gao C."/>
            <person name="Wu H."/>
            <person name="Li Y."/>
            <person name="Cui Y."/>
            <person name="Guo X."/>
            <person name="Zheng S."/>
            <person name="Wang B."/>
            <person name="Yu K."/>
            <person name="Liang Q."/>
            <person name="Yang W."/>
            <person name="Lou X."/>
            <person name="Chen J."/>
            <person name="Feng M."/>
            <person name="Jian J."/>
            <person name="Zhang X."/>
            <person name="Luo G."/>
            <person name="Jiang Y."/>
            <person name="Liu J."/>
            <person name="Wang Z."/>
            <person name="Sha Y."/>
            <person name="Zhang B."/>
            <person name="Wu H."/>
            <person name="Tang D."/>
            <person name="Shen Q."/>
            <person name="Xue P."/>
            <person name="Zou S."/>
            <person name="Wang X."/>
            <person name="Liu X."/>
            <person name="Wang F."/>
            <person name="Yang Y."/>
            <person name="An X."/>
            <person name="Dong Z."/>
            <person name="Zhang K."/>
            <person name="Zhang X."/>
            <person name="Luo M.C."/>
            <person name="Dvorak J."/>
            <person name="Tong Y."/>
            <person name="Wang J."/>
            <person name="Yang H."/>
            <person name="Li Z."/>
            <person name="Wang D."/>
            <person name="Zhang A."/>
            <person name="Wang J."/>
        </authorList>
    </citation>
    <scope>NUCLEOTIDE SEQUENCE</scope>
    <source>
        <strain evidence="16">cv. G1812</strain>
    </source>
</reference>
<dbReference type="EC" id="3.1.3.16" evidence="4"/>
<dbReference type="PANTHER" id="PTHR13832">
    <property type="entry name" value="PROTEIN PHOSPHATASE 2C"/>
    <property type="match status" value="1"/>
</dbReference>
<dbReference type="SUPFAM" id="SSF81606">
    <property type="entry name" value="PP2C-like"/>
    <property type="match status" value="1"/>
</dbReference>
<keyword evidence="6 12" id="KW-0378">Hydrolase</keyword>
<comment type="similarity">
    <text evidence="3 12">Belongs to the PP2C family.</text>
</comment>
<evidence type="ECO:0000256" key="4">
    <source>
        <dbReference type="ARBA" id="ARBA00013081"/>
    </source>
</evidence>
<dbReference type="GO" id="GO:0046872">
    <property type="term" value="F:metal ion binding"/>
    <property type="evidence" value="ECO:0007669"/>
    <property type="project" value="UniProtKB-KW"/>
</dbReference>
<dbReference type="CDD" id="cd00143">
    <property type="entry name" value="PP2Cc"/>
    <property type="match status" value="1"/>
</dbReference>
<evidence type="ECO:0000256" key="1">
    <source>
        <dbReference type="ARBA" id="ARBA00001936"/>
    </source>
</evidence>
<comment type="catalytic activity">
    <reaction evidence="10">
        <text>O-phospho-L-seryl-[protein] + H2O = L-seryl-[protein] + phosphate</text>
        <dbReference type="Rhea" id="RHEA:20629"/>
        <dbReference type="Rhea" id="RHEA-COMP:9863"/>
        <dbReference type="Rhea" id="RHEA-COMP:11604"/>
        <dbReference type="ChEBI" id="CHEBI:15377"/>
        <dbReference type="ChEBI" id="CHEBI:29999"/>
        <dbReference type="ChEBI" id="CHEBI:43474"/>
        <dbReference type="ChEBI" id="CHEBI:83421"/>
        <dbReference type="EC" id="3.1.3.16"/>
    </reaction>
</comment>
<keyword evidence="5" id="KW-0479">Metal-binding</keyword>
<proteinExistence type="inferred from homology"/>
<evidence type="ECO:0000313" key="15">
    <source>
        <dbReference type="EnsemblPlants" id="TuG1812G0400002396.01.T02"/>
    </source>
</evidence>
<evidence type="ECO:0000256" key="13">
    <source>
        <dbReference type="SAM" id="MobiDB-lite"/>
    </source>
</evidence>
<evidence type="ECO:0000256" key="5">
    <source>
        <dbReference type="ARBA" id="ARBA00022723"/>
    </source>
</evidence>
<evidence type="ECO:0000256" key="3">
    <source>
        <dbReference type="ARBA" id="ARBA00006702"/>
    </source>
</evidence>
<accession>A0A8R7U9L6</accession>
<dbReference type="InterPro" id="IPR001932">
    <property type="entry name" value="PPM-type_phosphatase-like_dom"/>
</dbReference>
<feature type="compositionally biased region" description="Low complexity" evidence="13">
    <location>
        <begin position="8"/>
        <end position="49"/>
    </location>
</feature>
<keyword evidence="9" id="KW-0464">Manganese</keyword>
<keyword evidence="7" id="KW-0460">Magnesium</keyword>
<dbReference type="PROSITE" id="PS01032">
    <property type="entry name" value="PPM_1"/>
    <property type="match status" value="1"/>
</dbReference>
<comment type="cofactor">
    <cofactor evidence="2">
        <name>Mg(2+)</name>
        <dbReference type="ChEBI" id="CHEBI:18420"/>
    </cofactor>
</comment>